<dbReference type="PANTHER" id="PTHR45670">
    <property type="entry name" value="E3 UBIQUITIN-PROTEIN LIGASE TRIP12"/>
    <property type="match status" value="1"/>
</dbReference>
<proteinExistence type="inferred from homology"/>
<dbReference type="AlphaFoldDB" id="G7Y8M8"/>
<feature type="compositionally biased region" description="Polar residues" evidence="4">
    <location>
        <begin position="13"/>
        <end position="22"/>
    </location>
</feature>
<dbReference type="EC" id="2.3.2.26" evidence="3"/>
<evidence type="ECO:0000313" key="6">
    <source>
        <dbReference type="Proteomes" id="UP000008909"/>
    </source>
</evidence>
<dbReference type="GO" id="GO:0061630">
    <property type="term" value="F:ubiquitin protein ligase activity"/>
    <property type="evidence" value="ECO:0007669"/>
    <property type="project" value="UniProtKB-UniRule"/>
</dbReference>
<feature type="compositionally biased region" description="Low complexity" evidence="4">
    <location>
        <begin position="412"/>
        <end position="425"/>
    </location>
</feature>
<feature type="compositionally biased region" description="Low complexity" evidence="4">
    <location>
        <begin position="23"/>
        <end position="37"/>
    </location>
</feature>
<sequence>MAGKRKRSRKSNEITPVSEFTFTTSSDQPSTVSSSATEPSTLTLASAPVSNCGEILSVDLGATASKRRRRDRQRSAVCPNPTEHTQLKPSYSAGGKLLHHRATEVSSLQLDCDGRSRTAVSIKQSTTESSNTTGNGTNTMLSEGAPESNQSVSVTQSACTGLLSHQYATGTPSLYLVPGSVPPTPSGERYISRRNSAHRTTVVTGTEQNLYLIPHGANQLAADGSRSDHRNTQSYHQPSTLPIDLTVPPGSQLRTVTFNNNPSSMSGASPVDQHQPVNIAYLPSADFSAQAALPSDGTGQSSAADLSYTIPHSVLNTAPLHYDGRTVMSLSYQAGKPPPNAILPVFTDTSSAPLLVTPAAVGTTYSVSHHPHEQQSQQKQHQDLLNSINVARFISLNSAPRNPKAAATTDISSFSSPPTNSSHPPTQFSTKLSRHTNAETNLVSGSGRDVVNWSVARGSTSHAGGRHSPHILLMGFEENLINMNVHGLVSCILDILECGEEHLIELKNLGCNVLTHMMDALPRSSEAVVPALPLLLTTMSSSFVGDILERIINLLEQLSRRHGREVLQSGAIMSALGFYDFVTLAQHRTILTMVANCFVNLQRSDFELIIDCLPGLAERLKAPEPRCVEHVCTCFVRLVNTYRSEPELLKRIVTTCDLFTNLQHLLMASPPVLSSVRDVIHMLAIVCSSCPELAVELVKKNISSTLYCILTGEAIDSDTLQSIISSPLDNPSLLAPLTGDQPGSPRRHRSHSGNTRKRTSFSRHSRPEAGDDLGSSATLGPPDIWPPLMLTLSPLSDSLPFTVSVTKRSQEDVHSIVQLIWGFARVTPTDNQPNAIEYRLEPVNSYSGPDLLPDSPLKVQLEAPHRLTIIFHNESLTLDSGPFQAAEVDNEPTDFNQPRSISNRVPMQTNLSRSSPSVWSVQDAADTHGLREKPANATPKRRISRHVPQQAEALLADTGPTTGESQTVEPMPILHRPDQPSPRILELYMVVDEALATEEGQQPIWRRSCDAITRVVEITVHDLSHSATRD</sequence>
<dbReference type="SUPFAM" id="SSF48371">
    <property type="entry name" value="ARM repeat"/>
    <property type="match status" value="1"/>
</dbReference>
<dbReference type="PANTHER" id="PTHR45670:SF13">
    <property type="entry name" value="E3 UBIQUITIN-PROTEIN LIGASE TRIP12"/>
    <property type="match status" value="1"/>
</dbReference>
<feature type="compositionally biased region" description="Basic residues" evidence="4">
    <location>
        <begin position="745"/>
        <end position="764"/>
    </location>
</feature>
<protein>
    <recommendedName>
        <fullName evidence="3">E3 ubiquitin-protein ligase</fullName>
        <ecNumber evidence="3">2.3.2.26</ecNumber>
    </recommendedName>
</protein>
<dbReference type="InterPro" id="IPR016024">
    <property type="entry name" value="ARM-type_fold"/>
</dbReference>
<feature type="region of interest" description="Disordered" evidence="4">
    <location>
        <begin position="734"/>
        <end position="778"/>
    </location>
</feature>
<name>G7Y8M8_CLOSI</name>
<dbReference type="GO" id="GO:0000209">
    <property type="term" value="P:protein polyubiquitination"/>
    <property type="evidence" value="ECO:0007669"/>
    <property type="project" value="TreeGrafter"/>
</dbReference>
<evidence type="ECO:0000256" key="1">
    <source>
        <dbReference type="ARBA" id="ARBA00000885"/>
    </source>
</evidence>
<keyword evidence="3" id="KW-0833">Ubl conjugation pathway</keyword>
<accession>G7Y8M8</accession>
<dbReference type="GO" id="GO:0016607">
    <property type="term" value="C:nuclear speck"/>
    <property type="evidence" value="ECO:0007669"/>
    <property type="project" value="TreeGrafter"/>
</dbReference>
<feature type="compositionally biased region" description="Low complexity" evidence="4">
    <location>
        <begin position="125"/>
        <end position="139"/>
    </location>
</feature>
<organism evidence="5 6">
    <name type="scientific">Clonorchis sinensis</name>
    <name type="common">Chinese liver fluke</name>
    <dbReference type="NCBI Taxonomy" id="79923"/>
    <lineage>
        <taxon>Eukaryota</taxon>
        <taxon>Metazoa</taxon>
        <taxon>Spiralia</taxon>
        <taxon>Lophotrochozoa</taxon>
        <taxon>Platyhelminthes</taxon>
        <taxon>Trematoda</taxon>
        <taxon>Digenea</taxon>
        <taxon>Opisthorchiida</taxon>
        <taxon>Opisthorchiata</taxon>
        <taxon>Opisthorchiidae</taxon>
        <taxon>Clonorchis</taxon>
    </lineage>
</organism>
<feature type="region of interest" description="Disordered" evidence="4">
    <location>
        <begin position="220"/>
        <end position="244"/>
    </location>
</feature>
<dbReference type="Proteomes" id="UP000008909">
    <property type="component" value="Unassembled WGS sequence"/>
</dbReference>
<evidence type="ECO:0000256" key="2">
    <source>
        <dbReference type="ARBA" id="ARBA00022679"/>
    </source>
</evidence>
<evidence type="ECO:0000256" key="4">
    <source>
        <dbReference type="SAM" id="MobiDB-lite"/>
    </source>
</evidence>
<comment type="function">
    <text evidence="3">E3 ubiquitin-protein ligase which accepts ubiquitin from an E2 ubiquitin-conjugating enzyme in the form of a thioester and then directly transfers the ubiquitin to targeted substrates.</text>
</comment>
<feature type="region of interest" description="Disordered" evidence="4">
    <location>
        <begin position="63"/>
        <end position="92"/>
    </location>
</feature>
<gene>
    <name evidence="5" type="ORF">CLF_102843</name>
</gene>
<reference key="2">
    <citation type="submission" date="2011-10" db="EMBL/GenBank/DDBJ databases">
        <title>The genome and transcriptome sequence of Clonorchis sinensis provide insights into the carcinogenic liver fluke.</title>
        <authorList>
            <person name="Wang X."/>
            <person name="Huang Y."/>
            <person name="Chen W."/>
            <person name="Liu H."/>
            <person name="Guo L."/>
            <person name="Chen Y."/>
            <person name="Luo F."/>
            <person name="Zhou W."/>
            <person name="Sun J."/>
            <person name="Mao Q."/>
            <person name="Liang P."/>
            <person name="Zhou C."/>
            <person name="Tian Y."/>
            <person name="Men J."/>
            <person name="Lv X."/>
            <person name="Huang L."/>
            <person name="Zhou J."/>
            <person name="Hu Y."/>
            <person name="Li R."/>
            <person name="Zhang F."/>
            <person name="Lei H."/>
            <person name="Li X."/>
            <person name="Hu X."/>
            <person name="Liang C."/>
            <person name="Xu J."/>
            <person name="Wu Z."/>
            <person name="Yu X."/>
        </authorList>
    </citation>
    <scope>NUCLEOTIDE SEQUENCE</scope>
    <source>
        <strain>Henan</strain>
    </source>
</reference>
<comment type="pathway">
    <text evidence="3">Protein modification; protein ubiquitination.</text>
</comment>
<comment type="catalytic activity">
    <reaction evidence="1 3">
        <text>S-ubiquitinyl-[E2 ubiquitin-conjugating enzyme]-L-cysteine + [acceptor protein]-L-lysine = [E2 ubiquitin-conjugating enzyme]-L-cysteine + N(6)-ubiquitinyl-[acceptor protein]-L-lysine.</text>
        <dbReference type="EC" id="2.3.2.26"/>
    </reaction>
</comment>
<comment type="similarity">
    <text evidence="3">Belongs to the UPL family. K-HECT subfamily.</text>
</comment>
<dbReference type="EMBL" id="DF142949">
    <property type="protein sequence ID" value="GAA49313.1"/>
    <property type="molecule type" value="Genomic_DNA"/>
</dbReference>
<keyword evidence="2 3" id="KW-0808">Transferase</keyword>
<feature type="region of interest" description="Disordered" evidence="4">
    <location>
        <begin position="1"/>
        <end position="39"/>
    </location>
</feature>
<reference evidence="5" key="1">
    <citation type="journal article" date="2011" name="Genome Biol.">
        <title>The draft genome of the carcinogenic human liver fluke Clonorchis sinensis.</title>
        <authorList>
            <person name="Wang X."/>
            <person name="Chen W."/>
            <person name="Huang Y."/>
            <person name="Sun J."/>
            <person name="Men J."/>
            <person name="Liu H."/>
            <person name="Luo F."/>
            <person name="Guo L."/>
            <person name="Lv X."/>
            <person name="Deng C."/>
            <person name="Zhou C."/>
            <person name="Fan Y."/>
            <person name="Li X."/>
            <person name="Huang L."/>
            <person name="Hu Y."/>
            <person name="Liang C."/>
            <person name="Hu X."/>
            <person name="Xu J."/>
            <person name="Yu X."/>
        </authorList>
    </citation>
    <scope>NUCLEOTIDE SEQUENCE [LARGE SCALE GENOMIC DNA]</scope>
    <source>
        <strain evidence="5">Henan</strain>
    </source>
</reference>
<feature type="region of interest" description="Disordered" evidence="4">
    <location>
        <begin position="401"/>
        <end position="430"/>
    </location>
</feature>
<dbReference type="InterPro" id="IPR011989">
    <property type="entry name" value="ARM-like"/>
</dbReference>
<feature type="compositionally biased region" description="Polar residues" evidence="4">
    <location>
        <begin position="959"/>
        <end position="968"/>
    </location>
</feature>
<keyword evidence="6" id="KW-1185">Reference proteome</keyword>
<evidence type="ECO:0000313" key="5">
    <source>
        <dbReference type="EMBL" id="GAA49313.1"/>
    </source>
</evidence>
<evidence type="ECO:0000256" key="3">
    <source>
        <dbReference type="RuleBase" id="RU369009"/>
    </source>
</evidence>
<dbReference type="GO" id="GO:0043161">
    <property type="term" value="P:proteasome-mediated ubiquitin-dependent protein catabolic process"/>
    <property type="evidence" value="ECO:0007669"/>
    <property type="project" value="TreeGrafter"/>
</dbReference>
<dbReference type="UniPathway" id="UPA00143"/>
<feature type="region of interest" description="Disordered" evidence="4">
    <location>
        <begin position="119"/>
        <end position="149"/>
    </location>
</feature>
<dbReference type="Gene3D" id="1.25.10.10">
    <property type="entry name" value="Leucine-rich Repeat Variant"/>
    <property type="match status" value="1"/>
</dbReference>
<feature type="region of interest" description="Disordered" evidence="4">
    <location>
        <begin position="926"/>
        <end position="979"/>
    </location>
</feature>
<dbReference type="InterPro" id="IPR045322">
    <property type="entry name" value="HECTD1/TRIP12-like"/>
</dbReference>